<evidence type="ECO:0000313" key="2">
    <source>
        <dbReference type="Proteomes" id="UP000077066"/>
    </source>
</evidence>
<accession>A0A166FFX9</accession>
<comment type="caution">
    <text evidence="1">The sequence shown here is derived from an EMBL/GenBank/DDBJ whole genome shotgun (WGS) entry which is preliminary data.</text>
</comment>
<sequence length="269" mass="30849">MKQISNKFSKFNFNKGKVILNEKNNTAWFNQIAIAELYCVSQQRASKILKELKEDKLICTTNSCIIGEGSKATVFYDIESVKYVGIKTRSNVGIEVQKEVIQLSEEYRKKGMIVDSNRADPGKLIDKTIETYQKKGHSTEWIIQRLKTIGYRKELGDKLKEAGIKDKEYGIITNTLYKAWSGLTARGYRDLKRLKKKDNLRDHFTTPELICTEVSESVTKYLMDLEKPTGFRDCNKVAINGGEVAYNLKRDIELRTGKNVVTENNNLLR</sequence>
<keyword evidence="2" id="KW-1185">Reference proteome</keyword>
<dbReference type="AlphaFoldDB" id="A0A166FFX9"/>
<dbReference type="EMBL" id="LWMT01000004">
    <property type="protein sequence ID" value="KZX17635.1"/>
    <property type="molecule type" value="Genomic_DNA"/>
</dbReference>
<reference evidence="1 2" key="1">
    <citation type="submission" date="2016-04" db="EMBL/GenBank/DDBJ databases">
        <title>Genome sequence of Methanobrevibacter filiformis DSM 11501.</title>
        <authorList>
            <person name="Poehlein A."/>
            <person name="Seedorf H."/>
            <person name="Daniel R."/>
        </authorList>
    </citation>
    <scope>NUCLEOTIDE SEQUENCE [LARGE SCALE GENOMIC DNA]</scope>
    <source>
        <strain evidence="1 2">DSM 11501</strain>
    </source>
</reference>
<name>A0A166FFX9_9EURY</name>
<dbReference type="STRING" id="55758.MBFIL_00220"/>
<dbReference type="RefSeq" id="WP_066970160.1">
    <property type="nucleotide sequence ID" value="NZ_LWMT01000004.1"/>
</dbReference>
<gene>
    <name evidence="1" type="ORF">MBFIL_00220</name>
</gene>
<organism evidence="1 2">
    <name type="scientific">Methanobrevibacter filiformis</name>
    <dbReference type="NCBI Taxonomy" id="55758"/>
    <lineage>
        <taxon>Archaea</taxon>
        <taxon>Methanobacteriati</taxon>
        <taxon>Methanobacteriota</taxon>
        <taxon>Methanomada group</taxon>
        <taxon>Methanobacteria</taxon>
        <taxon>Methanobacteriales</taxon>
        <taxon>Methanobacteriaceae</taxon>
        <taxon>Methanobrevibacter</taxon>
    </lineage>
</organism>
<evidence type="ECO:0008006" key="3">
    <source>
        <dbReference type="Google" id="ProtNLM"/>
    </source>
</evidence>
<proteinExistence type="predicted"/>
<evidence type="ECO:0000313" key="1">
    <source>
        <dbReference type="EMBL" id="KZX17635.1"/>
    </source>
</evidence>
<dbReference type="Proteomes" id="UP000077066">
    <property type="component" value="Unassembled WGS sequence"/>
</dbReference>
<protein>
    <recommendedName>
        <fullName evidence="3">Bro-N domain-containing protein</fullName>
    </recommendedName>
</protein>
<dbReference type="PATRIC" id="fig|55758.3.peg.26"/>